<dbReference type="GO" id="GO:0002161">
    <property type="term" value="F:aminoacyl-tRNA deacylase activity"/>
    <property type="evidence" value="ECO:0007669"/>
    <property type="project" value="InterPro"/>
</dbReference>
<dbReference type="AlphaFoldDB" id="A0A0R2F027"/>
<evidence type="ECO:0000256" key="1">
    <source>
        <dbReference type="ARBA" id="ARBA00010201"/>
    </source>
</evidence>
<sequence length="129" mass="14494">MDLAHPEWNAKNLFIRDDKKRHYYLISVKGDKRVDLKTFRKRYGLRALSFASENDLLTIMGLTPGSVTPLGLLNDADCKVHFYLDAEFVGNLIGVHPNDNTATVWLNADTLVNLIKAHGNDVDIVELNG</sequence>
<dbReference type="PANTHER" id="PTHR31423:SF3">
    <property type="entry name" value="PROLYL-TRNA SYNTHETASE ASSOCIATED DOMAIN-CONTAINING PROTEIN 1-RELATED"/>
    <property type="match status" value="1"/>
</dbReference>
<dbReference type="GO" id="GO:0006412">
    <property type="term" value="P:translation"/>
    <property type="evidence" value="ECO:0007669"/>
    <property type="project" value="UniProtKB-KW"/>
</dbReference>
<dbReference type="Gene3D" id="3.90.960.10">
    <property type="entry name" value="YbaK/aminoacyl-tRNA synthetase-associated domain"/>
    <property type="match status" value="1"/>
</dbReference>
<feature type="domain" description="YbaK/aminoacyl-tRNA synthetase-associated" evidence="3">
    <location>
        <begin position="10"/>
        <end position="112"/>
    </location>
</feature>
<dbReference type="InterPro" id="IPR040285">
    <property type="entry name" value="ProX/PRXD1"/>
</dbReference>
<dbReference type="EMBL" id="AYZM01000101">
    <property type="protein sequence ID" value="KRN21968.1"/>
    <property type="molecule type" value="Genomic_DNA"/>
</dbReference>
<accession>A0A0R2F027</accession>
<dbReference type="InterPro" id="IPR007214">
    <property type="entry name" value="YbaK/aa-tRNA-synth-assoc-dom"/>
</dbReference>
<dbReference type="PANTHER" id="PTHR31423">
    <property type="entry name" value="YBAK DOMAIN-CONTAINING PROTEIN"/>
    <property type="match status" value="1"/>
</dbReference>
<proteinExistence type="inferred from homology"/>
<keyword evidence="2" id="KW-0648">Protein biosynthesis</keyword>
<dbReference type="InterPro" id="IPR036754">
    <property type="entry name" value="YbaK/aa-tRNA-synt-asso_dom_sf"/>
</dbReference>
<dbReference type="PATRIC" id="fig|1423804.4.peg.916"/>
<dbReference type="STRING" id="1423804.FD14_GL000850"/>
<comment type="similarity">
    <text evidence="1">Belongs to the PRORSD1 family.</text>
</comment>
<reference evidence="4 5" key="1">
    <citation type="journal article" date="2015" name="Genome Announc.">
        <title>Expanding the biotechnology potential of lactobacilli through comparative genomics of 213 strains and associated genera.</title>
        <authorList>
            <person name="Sun Z."/>
            <person name="Harris H.M."/>
            <person name="McCann A."/>
            <person name="Guo C."/>
            <person name="Argimon S."/>
            <person name="Zhang W."/>
            <person name="Yang X."/>
            <person name="Jeffery I.B."/>
            <person name="Cooney J.C."/>
            <person name="Kagawa T.F."/>
            <person name="Liu W."/>
            <person name="Song Y."/>
            <person name="Salvetti E."/>
            <person name="Wrobel A."/>
            <person name="Rasinkangas P."/>
            <person name="Parkhill J."/>
            <person name="Rea M.C."/>
            <person name="O'Sullivan O."/>
            <person name="Ritari J."/>
            <person name="Douillard F.P."/>
            <person name="Paul Ross R."/>
            <person name="Yang R."/>
            <person name="Briner A.E."/>
            <person name="Felis G.E."/>
            <person name="de Vos W.M."/>
            <person name="Barrangou R."/>
            <person name="Klaenhammer T.R."/>
            <person name="Caufield P.W."/>
            <person name="Cui Y."/>
            <person name="Zhang H."/>
            <person name="O'Toole P.W."/>
        </authorList>
    </citation>
    <scope>NUCLEOTIDE SEQUENCE [LARGE SCALE GENOMIC DNA]</scope>
    <source>
        <strain evidence="4 5">DSM 23365</strain>
    </source>
</reference>
<protein>
    <recommendedName>
        <fullName evidence="3">YbaK/aminoacyl-tRNA synthetase-associated domain-containing protein</fullName>
    </recommendedName>
</protein>
<dbReference type="Proteomes" id="UP000051442">
    <property type="component" value="Unassembled WGS sequence"/>
</dbReference>
<evidence type="ECO:0000313" key="5">
    <source>
        <dbReference type="Proteomes" id="UP000051442"/>
    </source>
</evidence>
<organism evidence="4 5">
    <name type="scientific">Secundilactobacillus similis DSM 23365 = JCM 2765</name>
    <dbReference type="NCBI Taxonomy" id="1423804"/>
    <lineage>
        <taxon>Bacteria</taxon>
        <taxon>Bacillati</taxon>
        <taxon>Bacillota</taxon>
        <taxon>Bacilli</taxon>
        <taxon>Lactobacillales</taxon>
        <taxon>Lactobacillaceae</taxon>
        <taxon>Secundilactobacillus</taxon>
    </lineage>
</organism>
<dbReference type="SUPFAM" id="SSF55826">
    <property type="entry name" value="YbaK/ProRS associated domain"/>
    <property type="match status" value="1"/>
</dbReference>
<keyword evidence="5" id="KW-1185">Reference proteome</keyword>
<comment type="caution">
    <text evidence="4">The sequence shown here is derived from an EMBL/GenBank/DDBJ whole genome shotgun (WGS) entry which is preliminary data.</text>
</comment>
<evidence type="ECO:0000313" key="4">
    <source>
        <dbReference type="EMBL" id="KRN21968.1"/>
    </source>
</evidence>
<gene>
    <name evidence="4" type="ORF">FD14_GL000850</name>
</gene>
<evidence type="ECO:0000256" key="2">
    <source>
        <dbReference type="ARBA" id="ARBA00022917"/>
    </source>
</evidence>
<evidence type="ECO:0000259" key="3">
    <source>
        <dbReference type="Pfam" id="PF04073"/>
    </source>
</evidence>
<dbReference type="Pfam" id="PF04073">
    <property type="entry name" value="tRNA_edit"/>
    <property type="match status" value="1"/>
</dbReference>
<name>A0A0R2F027_9LACO</name>